<dbReference type="eggNOG" id="COG1171">
    <property type="taxonomic scope" value="Bacteria"/>
</dbReference>
<dbReference type="InterPro" id="IPR045865">
    <property type="entry name" value="ACT-like_dom_sf"/>
</dbReference>
<dbReference type="GO" id="GO:0006567">
    <property type="term" value="P:L-threonine catabolic process"/>
    <property type="evidence" value="ECO:0007669"/>
    <property type="project" value="TreeGrafter"/>
</dbReference>
<comment type="cofactor">
    <cofactor evidence="2 13">
        <name>pyridoxal 5'-phosphate</name>
        <dbReference type="ChEBI" id="CHEBI:597326"/>
    </cofactor>
</comment>
<comment type="function">
    <text evidence="12 13">Catalyzes the anaerobic formation of alpha-ketobutyrate and ammonia from threonine in a two-step reaction. The first step involved a dehydration of threonine and a production of enamine intermediates (aminocrotonate), which tautomerizes to its imine form (iminobutyrate). Both intermediates are unstable and short-lived. The second step is the nonenzymatic hydrolysis of the enamine/imine intermediates to form 2-ketobutyrate and free ammonia. In the low water environment of the cell, the second step is accelerated by RidA.</text>
</comment>
<dbReference type="InterPro" id="IPR038110">
    <property type="entry name" value="TD_ACT-like_sf"/>
</dbReference>
<dbReference type="AlphaFoldDB" id="U3GKT8"/>
<evidence type="ECO:0000259" key="14">
    <source>
        <dbReference type="PROSITE" id="PS51672"/>
    </source>
</evidence>
<dbReference type="InterPro" id="IPR001721">
    <property type="entry name" value="TD_ACT-like"/>
</dbReference>
<dbReference type="FunFam" id="3.40.1020.10:FF:000001">
    <property type="entry name" value="L-threonine dehydratase"/>
    <property type="match status" value="1"/>
</dbReference>
<evidence type="ECO:0000256" key="4">
    <source>
        <dbReference type="ARBA" id="ARBA00010869"/>
    </source>
</evidence>
<dbReference type="PROSITE" id="PS00165">
    <property type="entry name" value="DEHYDRATASE_SER_THR"/>
    <property type="match status" value="1"/>
</dbReference>
<feature type="domain" description="ACT-like" evidence="14">
    <location>
        <begin position="333"/>
        <end position="404"/>
    </location>
</feature>
<dbReference type="CDD" id="cd04906">
    <property type="entry name" value="ACT_ThrD-I_1"/>
    <property type="match status" value="1"/>
</dbReference>
<protein>
    <recommendedName>
        <fullName evidence="13">L-threonine dehydratase</fullName>
        <ecNumber evidence="13">4.3.1.19</ecNumber>
    </recommendedName>
    <alternativeName>
        <fullName evidence="13">Threonine deaminase</fullName>
    </alternativeName>
</protein>
<evidence type="ECO:0000313" key="15">
    <source>
        <dbReference type="EMBL" id="AFG36812.1"/>
    </source>
</evidence>
<evidence type="ECO:0000256" key="2">
    <source>
        <dbReference type="ARBA" id="ARBA00001933"/>
    </source>
</evidence>
<dbReference type="InterPro" id="IPR000634">
    <property type="entry name" value="Ser/Thr_deHydtase_PyrdxlP-BS"/>
</dbReference>
<dbReference type="FunFam" id="3.40.50.1100:FF:000008">
    <property type="entry name" value="L-threonine dehydratase"/>
    <property type="match status" value="1"/>
</dbReference>
<evidence type="ECO:0000313" key="16">
    <source>
        <dbReference type="Proteomes" id="UP000007383"/>
    </source>
</evidence>
<sequence length="506" mass="55890">MTLHDTIKRILNAKVYEAAHETPLEPARNLSTRLGNTVLIKREDLQPVFSFKIRGAYNRMANLSSAERERGVICASAGNHAQGTAYSARKLKIRATIVMPKTTPEIKVEAVRSHGGSYVKVVLHGDAFDEAAAHSRKLMEEHGLTYIHPYDDPLTIAGQGTVAREILHQCTQPVDAVFIPVGGGGLAAGMAAYIKYLQPEIRVIGVEFEESACLAAALAAGKRVKLEQVGIFADGVAVAQVGEHPWEICRTHVDEVITVSSDEICGAVKDMFDDTRSVAEPAGALALAGVKKYVAREHCSGQRLIAVASGANMNFDRLRYVAEQAEVGEEREALLAVTIPERPGSFLRFCSLLGKRSITEFNYRFDDQDEANIFVGIQISGRPEREQMLGELQHAGFPVLDLTDNQIAKSHIRHMVGGRSHHAADEVLYGFVFPERPGALLNFLKRIGKRWNISLFHYRNHGAAYGRVLCGFQVPLPDRDDFRARLDKLGYSYQDETANPVYRIFL</sequence>
<proteinExistence type="inferred from homology"/>
<dbReference type="KEGG" id="sfc:Spiaf_0713"/>
<evidence type="ECO:0000256" key="1">
    <source>
        <dbReference type="ARBA" id="ARBA00001274"/>
    </source>
</evidence>
<dbReference type="CDD" id="cd04907">
    <property type="entry name" value="ACT_ThrD-I_2"/>
    <property type="match status" value="1"/>
</dbReference>
<evidence type="ECO:0000256" key="6">
    <source>
        <dbReference type="ARBA" id="ARBA00022605"/>
    </source>
</evidence>
<dbReference type="NCBIfam" id="TIGR01124">
    <property type="entry name" value="ilvA_2Cterm"/>
    <property type="match status" value="1"/>
</dbReference>
<dbReference type="CDD" id="cd01562">
    <property type="entry name" value="Thr-dehyd"/>
    <property type="match status" value="1"/>
</dbReference>
<keyword evidence="7 13" id="KW-0412">Isoleucine biosynthesis</keyword>
<dbReference type="InterPro" id="IPR036052">
    <property type="entry name" value="TrpB-like_PALP_sf"/>
</dbReference>
<reference evidence="16" key="1">
    <citation type="journal article" date="2013" name="Stand. Genomic Sci.">
        <title>Complete genome sequence of the halophilic bacterium Spirochaeta africana type strain (Z-7692(T)) from the alkaline Lake Magadi in the East African Rift.</title>
        <authorList>
            <person name="Liolos K."/>
            <person name="Abt B."/>
            <person name="Scheuner C."/>
            <person name="Teshima H."/>
            <person name="Held B."/>
            <person name="Lapidus A."/>
            <person name="Nolan M."/>
            <person name="Lucas S."/>
            <person name="Deshpande S."/>
            <person name="Cheng J.F."/>
            <person name="Tapia R."/>
            <person name="Goodwin L.A."/>
            <person name="Pitluck S."/>
            <person name="Pagani I."/>
            <person name="Ivanova N."/>
            <person name="Mavromatis K."/>
            <person name="Mikhailova N."/>
            <person name="Huntemann M."/>
            <person name="Pati A."/>
            <person name="Chen A."/>
            <person name="Palaniappan K."/>
            <person name="Land M."/>
            <person name="Rohde M."/>
            <person name="Tindall B.J."/>
            <person name="Detter J.C."/>
            <person name="Goker M."/>
            <person name="Bristow J."/>
            <person name="Eisen J.A."/>
            <person name="Markowitz V."/>
            <person name="Hugenholtz P."/>
            <person name="Woyke T."/>
            <person name="Klenk H.P."/>
            <person name="Kyrpides N.C."/>
        </authorList>
    </citation>
    <scope>NUCLEOTIDE SEQUENCE</scope>
    <source>
        <strain evidence="16">ATCC 700263 / DSM 8902 / Z-7692</strain>
    </source>
</reference>
<dbReference type="Pfam" id="PF00585">
    <property type="entry name" value="Thr_dehydrat_C"/>
    <property type="match status" value="2"/>
</dbReference>
<name>U3GKT8_SPIAZ</name>
<evidence type="ECO:0000256" key="7">
    <source>
        <dbReference type="ARBA" id="ARBA00022624"/>
    </source>
</evidence>
<dbReference type="Pfam" id="PF00291">
    <property type="entry name" value="PALP"/>
    <property type="match status" value="1"/>
</dbReference>
<evidence type="ECO:0000256" key="12">
    <source>
        <dbReference type="ARBA" id="ARBA00025527"/>
    </source>
</evidence>
<dbReference type="NCBIfam" id="NF006674">
    <property type="entry name" value="PRK09224.1"/>
    <property type="match status" value="1"/>
</dbReference>
<dbReference type="PANTHER" id="PTHR48078:SF11">
    <property type="entry name" value="THREONINE DEHYDRATASE, MITOCHONDRIAL"/>
    <property type="match status" value="1"/>
</dbReference>
<dbReference type="InterPro" id="IPR050147">
    <property type="entry name" value="Ser/Thr_Dehydratase"/>
</dbReference>
<evidence type="ECO:0000256" key="10">
    <source>
        <dbReference type="ARBA" id="ARBA00023239"/>
    </source>
</evidence>
<accession>U3GKT8</accession>
<dbReference type="Proteomes" id="UP000007383">
    <property type="component" value="Chromosome"/>
</dbReference>
<dbReference type="EMBL" id="CP003282">
    <property type="protein sequence ID" value="AFG36812.1"/>
    <property type="molecule type" value="Genomic_DNA"/>
</dbReference>
<keyword evidence="6 13" id="KW-0028">Amino-acid biosynthesis</keyword>
<comment type="catalytic activity">
    <reaction evidence="1 13">
        <text>L-threonine = 2-oxobutanoate + NH4(+)</text>
        <dbReference type="Rhea" id="RHEA:22108"/>
        <dbReference type="ChEBI" id="CHEBI:16763"/>
        <dbReference type="ChEBI" id="CHEBI:28938"/>
        <dbReference type="ChEBI" id="CHEBI:57926"/>
        <dbReference type="EC" id="4.3.1.19"/>
    </reaction>
</comment>
<comment type="pathway">
    <text evidence="3 13">Amino-acid biosynthesis; L-isoleucine biosynthesis; 2-oxobutanoate from L-threonine: step 1/1.</text>
</comment>
<comment type="subunit">
    <text evidence="5 13">Homotetramer.</text>
</comment>
<dbReference type="Gene3D" id="3.40.50.1100">
    <property type="match status" value="2"/>
</dbReference>
<dbReference type="NCBIfam" id="NF009130">
    <property type="entry name" value="PRK12483.1"/>
    <property type="match status" value="1"/>
</dbReference>
<keyword evidence="9 13" id="KW-0663">Pyridoxal phosphate</keyword>
<dbReference type="GO" id="GO:0006565">
    <property type="term" value="P:L-serine catabolic process"/>
    <property type="evidence" value="ECO:0007669"/>
    <property type="project" value="TreeGrafter"/>
</dbReference>
<organism evidence="15 16">
    <name type="scientific">Spirochaeta africana (strain ATCC 700263 / DSM 8902 / Z-7692)</name>
    <dbReference type="NCBI Taxonomy" id="889378"/>
    <lineage>
        <taxon>Bacteria</taxon>
        <taxon>Pseudomonadati</taxon>
        <taxon>Spirochaetota</taxon>
        <taxon>Spirochaetia</taxon>
        <taxon>Spirochaetales</taxon>
        <taxon>Spirochaetaceae</taxon>
        <taxon>Spirochaeta</taxon>
    </lineage>
</organism>
<dbReference type="GO" id="GO:0004794">
    <property type="term" value="F:threonine deaminase activity"/>
    <property type="evidence" value="ECO:0007669"/>
    <property type="project" value="UniProtKB-UniRule"/>
</dbReference>
<gene>
    <name evidence="13" type="primary">ilvA</name>
    <name evidence="15" type="ordered locus">Spiaf_0713</name>
</gene>
<dbReference type="OrthoDB" id="9811476at2"/>
<evidence type="ECO:0000256" key="11">
    <source>
        <dbReference type="ARBA" id="ARBA00023304"/>
    </source>
</evidence>
<dbReference type="EC" id="4.3.1.19" evidence="13"/>
<comment type="similarity">
    <text evidence="4 13">Belongs to the serine/threonine dehydratase family.</text>
</comment>
<dbReference type="SUPFAM" id="SSF53686">
    <property type="entry name" value="Tryptophan synthase beta subunit-like PLP-dependent enzymes"/>
    <property type="match status" value="1"/>
</dbReference>
<keyword evidence="8" id="KW-0677">Repeat</keyword>
<dbReference type="GO" id="GO:0009097">
    <property type="term" value="P:isoleucine biosynthetic process"/>
    <property type="evidence" value="ECO:0007669"/>
    <property type="project" value="UniProtKB-UniRule"/>
</dbReference>
<keyword evidence="16" id="KW-1185">Reference proteome</keyword>
<evidence type="ECO:0000256" key="3">
    <source>
        <dbReference type="ARBA" id="ARBA00004810"/>
    </source>
</evidence>
<feature type="domain" description="ACT-like" evidence="14">
    <location>
        <begin position="427"/>
        <end position="498"/>
    </location>
</feature>
<dbReference type="PATRIC" id="fig|889378.3.peg.723"/>
<dbReference type="UniPathway" id="UPA00047">
    <property type="reaction ID" value="UER00054"/>
</dbReference>
<keyword evidence="10 13" id="KW-0456">Lyase</keyword>
<dbReference type="PANTHER" id="PTHR48078">
    <property type="entry name" value="THREONINE DEHYDRATASE, MITOCHONDRIAL-RELATED"/>
    <property type="match status" value="1"/>
</dbReference>
<dbReference type="GO" id="GO:0030170">
    <property type="term" value="F:pyridoxal phosphate binding"/>
    <property type="evidence" value="ECO:0007669"/>
    <property type="project" value="InterPro"/>
</dbReference>
<evidence type="ECO:0000256" key="8">
    <source>
        <dbReference type="ARBA" id="ARBA00022737"/>
    </source>
</evidence>
<dbReference type="InterPro" id="IPR001926">
    <property type="entry name" value="TrpB-like_PALP"/>
</dbReference>
<dbReference type="PROSITE" id="PS51672">
    <property type="entry name" value="ACT_LIKE"/>
    <property type="match status" value="2"/>
</dbReference>
<dbReference type="STRING" id="889378.Spiaf_0713"/>
<evidence type="ECO:0000256" key="13">
    <source>
        <dbReference type="RuleBase" id="RU362012"/>
    </source>
</evidence>
<dbReference type="GO" id="GO:0003941">
    <property type="term" value="F:L-serine ammonia-lyase activity"/>
    <property type="evidence" value="ECO:0007669"/>
    <property type="project" value="TreeGrafter"/>
</dbReference>
<evidence type="ECO:0000256" key="9">
    <source>
        <dbReference type="ARBA" id="ARBA00022898"/>
    </source>
</evidence>
<dbReference type="RefSeq" id="WP_014454809.1">
    <property type="nucleotide sequence ID" value="NC_017098.1"/>
</dbReference>
<dbReference type="HOGENOM" id="CLU_021152_6_3_12"/>
<dbReference type="Gene3D" id="3.40.1020.10">
    <property type="entry name" value="Biosynthetic Threonine Deaminase, Domain 3"/>
    <property type="match status" value="1"/>
</dbReference>
<dbReference type="SUPFAM" id="SSF55021">
    <property type="entry name" value="ACT-like"/>
    <property type="match status" value="2"/>
</dbReference>
<dbReference type="InterPro" id="IPR005787">
    <property type="entry name" value="Thr_deHydtase_biosynth"/>
</dbReference>
<evidence type="ECO:0000256" key="5">
    <source>
        <dbReference type="ARBA" id="ARBA00011881"/>
    </source>
</evidence>
<keyword evidence="11 13" id="KW-0100">Branched-chain amino acid biosynthesis</keyword>